<dbReference type="SMART" id="SM01401">
    <property type="entry name" value="Sds3"/>
    <property type="match status" value="1"/>
</dbReference>
<reference evidence="8" key="1">
    <citation type="submission" date="2022-03" db="EMBL/GenBank/DDBJ databases">
        <authorList>
            <person name="Lindestad O."/>
        </authorList>
    </citation>
    <scope>NUCLEOTIDE SEQUENCE</scope>
</reference>
<evidence type="ECO:0000313" key="9">
    <source>
        <dbReference type="Proteomes" id="UP000838756"/>
    </source>
</evidence>
<protein>
    <submittedName>
        <fullName evidence="8">Jg3927 protein</fullName>
    </submittedName>
</protein>
<comment type="similarity">
    <text evidence="6">Belongs to the BRMS1 family.</text>
</comment>
<dbReference type="AlphaFoldDB" id="A0A8S4RT81"/>
<dbReference type="PANTHER" id="PTHR21964">
    <property type="entry name" value="BREAST CANCER METASTASIS-SUPPRESSOR 1"/>
    <property type="match status" value="1"/>
</dbReference>
<evidence type="ECO:0000256" key="6">
    <source>
        <dbReference type="ARBA" id="ARBA00038256"/>
    </source>
</evidence>
<sequence length="237" mass="27222">MPSMKVEGDSDGDGDMSGGDTERSGGSSRGPDRDSSAEEADEPDSDDSSEMDESECERRRNECLDHLANLERQFTVLREQLYNERMKHVEYQLSEVRGGRSQEYLGPLHRLQENMRVRIEVAGILKQMRIENIKHKYEAEEQAAHQNFRRKCVGMFRIGSETAGPISMKLSGNLRIDTASNPVKFGDDRSTPIFELSNCQIQLLFTMMIFYCWVYMGVDNYLHPFGKRIEENEYGEK</sequence>
<proteinExistence type="inferred from homology"/>
<dbReference type="Proteomes" id="UP000838756">
    <property type="component" value="Unassembled WGS sequence"/>
</dbReference>
<name>A0A8S4RT81_9NEOP</name>
<feature type="region of interest" description="Disordered" evidence="7">
    <location>
        <begin position="1"/>
        <end position="57"/>
    </location>
</feature>
<keyword evidence="2" id="KW-0678">Repressor</keyword>
<dbReference type="GO" id="GO:0010468">
    <property type="term" value="P:regulation of gene expression"/>
    <property type="evidence" value="ECO:0007669"/>
    <property type="project" value="UniProtKB-ARBA"/>
</dbReference>
<dbReference type="InterPro" id="IPR013907">
    <property type="entry name" value="Sds3"/>
</dbReference>
<keyword evidence="3" id="KW-0805">Transcription regulation</keyword>
<evidence type="ECO:0000256" key="4">
    <source>
        <dbReference type="ARBA" id="ARBA00023163"/>
    </source>
</evidence>
<dbReference type="EMBL" id="CAKXAJ010025582">
    <property type="protein sequence ID" value="CAH2241592.1"/>
    <property type="molecule type" value="Genomic_DNA"/>
</dbReference>
<accession>A0A8S4RT81</accession>
<dbReference type="Pfam" id="PF08598">
    <property type="entry name" value="Sds3"/>
    <property type="match status" value="1"/>
</dbReference>
<evidence type="ECO:0000256" key="7">
    <source>
        <dbReference type="SAM" id="MobiDB-lite"/>
    </source>
</evidence>
<keyword evidence="4" id="KW-0804">Transcription</keyword>
<gene>
    <name evidence="8" type="primary">jg3927</name>
    <name evidence="8" type="ORF">PAEG_LOCUS18018</name>
</gene>
<evidence type="ECO:0000256" key="2">
    <source>
        <dbReference type="ARBA" id="ARBA00022491"/>
    </source>
</evidence>
<dbReference type="GO" id="GO:0005654">
    <property type="term" value="C:nucleoplasm"/>
    <property type="evidence" value="ECO:0007669"/>
    <property type="project" value="UniProtKB-ARBA"/>
</dbReference>
<dbReference type="FunFam" id="1.20.5.1500:FF:000002">
    <property type="entry name" value="breast cancer metastasis-suppressor 1-like protein-A"/>
    <property type="match status" value="1"/>
</dbReference>
<comment type="subcellular location">
    <subcellularLocation>
        <location evidence="1">Nucleus</location>
    </subcellularLocation>
</comment>
<keyword evidence="9" id="KW-1185">Reference proteome</keyword>
<evidence type="ECO:0000256" key="1">
    <source>
        <dbReference type="ARBA" id="ARBA00004123"/>
    </source>
</evidence>
<dbReference type="OrthoDB" id="20886at2759"/>
<evidence type="ECO:0000313" key="8">
    <source>
        <dbReference type="EMBL" id="CAH2241592.1"/>
    </source>
</evidence>
<feature type="compositionally biased region" description="Acidic residues" evidence="7">
    <location>
        <begin position="37"/>
        <end position="55"/>
    </location>
</feature>
<keyword evidence="5" id="KW-0539">Nucleus</keyword>
<evidence type="ECO:0000256" key="3">
    <source>
        <dbReference type="ARBA" id="ARBA00023015"/>
    </source>
</evidence>
<organism evidence="8 9">
    <name type="scientific">Pararge aegeria aegeria</name>
    <dbReference type="NCBI Taxonomy" id="348720"/>
    <lineage>
        <taxon>Eukaryota</taxon>
        <taxon>Metazoa</taxon>
        <taxon>Ecdysozoa</taxon>
        <taxon>Arthropoda</taxon>
        <taxon>Hexapoda</taxon>
        <taxon>Insecta</taxon>
        <taxon>Pterygota</taxon>
        <taxon>Neoptera</taxon>
        <taxon>Endopterygota</taxon>
        <taxon>Lepidoptera</taxon>
        <taxon>Glossata</taxon>
        <taxon>Ditrysia</taxon>
        <taxon>Papilionoidea</taxon>
        <taxon>Nymphalidae</taxon>
        <taxon>Satyrinae</taxon>
        <taxon>Satyrini</taxon>
        <taxon>Parargina</taxon>
        <taxon>Pararge</taxon>
    </lineage>
</organism>
<comment type="caution">
    <text evidence="8">The sequence shown here is derived from an EMBL/GenBank/DDBJ whole genome shotgun (WGS) entry which is preliminary data.</text>
</comment>
<dbReference type="Gene3D" id="1.20.5.1500">
    <property type="match status" value="1"/>
</dbReference>
<evidence type="ECO:0000256" key="5">
    <source>
        <dbReference type="ARBA" id="ARBA00023242"/>
    </source>
</evidence>